<name>A0A2A2KD00_9BILA</name>
<dbReference type="EMBL" id="LIAE01008917">
    <property type="protein sequence ID" value="PAV71797.1"/>
    <property type="molecule type" value="Genomic_DNA"/>
</dbReference>
<evidence type="ECO:0000313" key="3">
    <source>
        <dbReference type="Proteomes" id="UP000218231"/>
    </source>
</evidence>
<reference evidence="2 3" key="1">
    <citation type="journal article" date="2017" name="Curr. Biol.">
        <title>Genome architecture and evolution of a unichromosomal asexual nematode.</title>
        <authorList>
            <person name="Fradin H."/>
            <person name="Zegar C."/>
            <person name="Gutwein M."/>
            <person name="Lucas J."/>
            <person name="Kovtun M."/>
            <person name="Corcoran D."/>
            <person name="Baugh L.R."/>
            <person name="Kiontke K."/>
            <person name="Gunsalus K."/>
            <person name="Fitch D.H."/>
            <person name="Piano F."/>
        </authorList>
    </citation>
    <scope>NUCLEOTIDE SEQUENCE [LARGE SCALE GENOMIC DNA]</scope>
    <source>
        <strain evidence="2">PF1309</strain>
    </source>
</reference>
<evidence type="ECO:0000256" key="1">
    <source>
        <dbReference type="SAM" id="MobiDB-lite"/>
    </source>
</evidence>
<dbReference type="AlphaFoldDB" id="A0A2A2KD00"/>
<proteinExistence type="predicted"/>
<dbReference type="Proteomes" id="UP000218231">
    <property type="component" value="Unassembled WGS sequence"/>
</dbReference>
<feature type="compositionally biased region" description="Low complexity" evidence="1">
    <location>
        <begin position="1"/>
        <end position="12"/>
    </location>
</feature>
<organism evidence="2 3">
    <name type="scientific">Diploscapter pachys</name>
    <dbReference type="NCBI Taxonomy" id="2018661"/>
    <lineage>
        <taxon>Eukaryota</taxon>
        <taxon>Metazoa</taxon>
        <taxon>Ecdysozoa</taxon>
        <taxon>Nematoda</taxon>
        <taxon>Chromadorea</taxon>
        <taxon>Rhabditida</taxon>
        <taxon>Rhabditina</taxon>
        <taxon>Rhabditomorpha</taxon>
        <taxon>Rhabditoidea</taxon>
        <taxon>Rhabditidae</taxon>
        <taxon>Diploscapter</taxon>
    </lineage>
</organism>
<accession>A0A2A2KD00</accession>
<sequence>MTASTAAAASSTRKQRKQARGSMRSVIAQNPYGAATNRAAEEDATLWKTRLGLRIVSVRLKNADRPPTAVPIARPRMN</sequence>
<keyword evidence="3" id="KW-1185">Reference proteome</keyword>
<evidence type="ECO:0000313" key="2">
    <source>
        <dbReference type="EMBL" id="PAV71797.1"/>
    </source>
</evidence>
<protein>
    <submittedName>
        <fullName evidence="2">Uncharacterized protein</fullName>
    </submittedName>
</protein>
<feature type="region of interest" description="Disordered" evidence="1">
    <location>
        <begin position="1"/>
        <end position="39"/>
    </location>
</feature>
<gene>
    <name evidence="2" type="ORF">WR25_16473</name>
</gene>
<comment type="caution">
    <text evidence="2">The sequence shown here is derived from an EMBL/GenBank/DDBJ whole genome shotgun (WGS) entry which is preliminary data.</text>
</comment>